<evidence type="ECO:0000313" key="2">
    <source>
        <dbReference type="EnsemblPlants" id="KQK07444"/>
    </source>
</evidence>
<dbReference type="Gramene" id="KQK07444">
    <property type="protein sequence ID" value="KQK07444"/>
    <property type="gene ID" value="BRADI_2g35492v3"/>
</dbReference>
<reference evidence="1 2" key="1">
    <citation type="journal article" date="2010" name="Nature">
        <title>Genome sequencing and analysis of the model grass Brachypodium distachyon.</title>
        <authorList>
            <consortium name="International Brachypodium Initiative"/>
        </authorList>
    </citation>
    <scope>NUCLEOTIDE SEQUENCE [LARGE SCALE GENOMIC DNA]</scope>
    <source>
        <strain evidence="1 2">Bd21</strain>
    </source>
</reference>
<proteinExistence type="predicted"/>
<organism evidence="1">
    <name type="scientific">Brachypodium distachyon</name>
    <name type="common">Purple false brome</name>
    <name type="synonym">Trachynia distachya</name>
    <dbReference type="NCBI Taxonomy" id="15368"/>
    <lineage>
        <taxon>Eukaryota</taxon>
        <taxon>Viridiplantae</taxon>
        <taxon>Streptophyta</taxon>
        <taxon>Embryophyta</taxon>
        <taxon>Tracheophyta</taxon>
        <taxon>Spermatophyta</taxon>
        <taxon>Magnoliopsida</taxon>
        <taxon>Liliopsida</taxon>
        <taxon>Poales</taxon>
        <taxon>Poaceae</taxon>
        <taxon>BOP clade</taxon>
        <taxon>Pooideae</taxon>
        <taxon>Stipodae</taxon>
        <taxon>Brachypodieae</taxon>
        <taxon>Brachypodium</taxon>
    </lineage>
</organism>
<accession>A0A0Q3J3X1</accession>
<dbReference type="EnsemblPlants" id="KQK07444">
    <property type="protein sequence ID" value="KQK07444"/>
    <property type="gene ID" value="BRADI_2g35492v3"/>
</dbReference>
<name>A0A0Q3J3X1_BRADI</name>
<gene>
    <name evidence="1" type="ORF">BRADI_2g35492v3</name>
</gene>
<dbReference type="EMBL" id="CM000881">
    <property type="protein sequence ID" value="KQK07444.1"/>
    <property type="molecule type" value="Genomic_DNA"/>
</dbReference>
<keyword evidence="3" id="KW-1185">Reference proteome</keyword>
<evidence type="ECO:0000313" key="3">
    <source>
        <dbReference type="Proteomes" id="UP000008810"/>
    </source>
</evidence>
<reference evidence="2" key="3">
    <citation type="submission" date="2018-08" db="UniProtKB">
        <authorList>
            <consortium name="EnsemblPlants"/>
        </authorList>
    </citation>
    <scope>IDENTIFICATION</scope>
    <source>
        <strain evidence="2">cv. Bd21</strain>
    </source>
</reference>
<evidence type="ECO:0000313" key="1">
    <source>
        <dbReference type="EMBL" id="KQK07444.1"/>
    </source>
</evidence>
<dbReference type="AlphaFoldDB" id="A0A0Q3J3X1"/>
<dbReference type="ExpressionAtlas" id="A0A0Q3J3X1">
    <property type="expression patterns" value="baseline"/>
</dbReference>
<reference evidence="1" key="2">
    <citation type="submission" date="2017-06" db="EMBL/GenBank/DDBJ databases">
        <title>WGS assembly of Brachypodium distachyon.</title>
        <authorList>
            <consortium name="The International Brachypodium Initiative"/>
            <person name="Lucas S."/>
            <person name="Harmon-Smith M."/>
            <person name="Lail K."/>
            <person name="Tice H."/>
            <person name="Grimwood J."/>
            <person name="Bruce D."/>
            <person name="Barry K."/>
            <person name="Shu S."/>
            <person name="Lindquist E."/>
            <person name="Wang M."/>
            <person name="Pitluck S."/>
            <person name="Vogel J.P."/>
            <person name="Garvin D.F."/>
            <person name="Mockler T.C."/>
            <person name="Schmutz J."/>
            <person name="Rokhsar D."/>
            <person name="Bevan M.W."/>
        </authorList>
    </citation>
    <scope>NUCLEOTIDE SEQUENCE</scope>
    <source>
        <strain evidence="1">Bd21</strain>
    </source>
</reference>
<dbReference type="Proteomes" id="UP000008810">
    <property type="component" value="Chromosome 2"/>
</dbReference>
<protein>
    <submittedName>
        <fullName evidence="1 2">Uncharacterized protein</fullName>
    </submittedName>
</protein>
<sequence>MDMADARHFRSQKFFLVIHGLHHMIIYAPPTWALNCCLESQAWLFSDSLLTLSKGRHRSHVFFGMSQCLIMHRTIGRSGSSGTKERSSGKRWR</sequence>